<protein>
    <submittedName>
        <fullName evidence="2">Uncharacterized protein</fullName>
    </submittedName>
</protein>
<dbReference type="InParanoid" id="A0A1I1X0H8"/>
<proteinExistence type="predicted"/>
<keyword evidence="1" id="KW-0812">Transmembrane</keyword>
<evidence type="ECO:0000256" key="1">
    <source>
        <dbReference type="SAM" id="Phobius"/>
    </source>
</evidence>
<gene>
    <name evidence="2" type="ORF">SAMN05444380_10597</name>
</gene>
<keyword evidence="1" id="KW-0472">Membrane</keyword>
<evidence type="ECO:0000313" key="3">
    <source>
        <dbReference type="Proteomes" id="UP000181976"/>
    </source>
</evidence>
<dbReference type="AlphaFoldDB" id="A0A1I1X0H8"/>
<feature type="transmembrane region" description="Helical" evidence="1">
    <location>
        <begin position="12"/>
        <end position="34"/>
    </location>
</feature>
<keyword evidence="3" id="KW-1185">Reference proteome</keyword>
<dbReference type="Proteomes" id="UP000181976">
    <property type="component" value="Unassembled WGS sequence"/>
</dbReference>
<accession>A0A1I1X0H8</accession>
<dbReference type="STRING" id="385682.SAMN05444380_10597"/>
<name>A0A1I1X0H8_9BACT</name>
<keyword evidence="1" id="KW-1133">Transmembrane helix</keyword>
<reference evidence="2 3" key="1">
    <citation type="submission" date="2016-10" db="EMBL/GenBank/DDBJ databases">
        <authorList>
            <person name="de Groot N.N."/>
        </authorList>
    </citation>
    <scope>NUCLEOTIDE SEQUENCE [LARGE SCALE GENOMIC DNA]</scope>
    <source>
        <strain evidence="2 3">DSM 19012</strain>
    </source>
</reference>
<dbReference type="EMBL" id="FONA01000005">
    <property type="protein sequence ID" value="SFE00886.1"/>
    <property type="molecule type" value="Genomic_DNA"/>
</dbReference>
<evidence type="ECO:0000313" key="2">
    <source>
        <dbReference type="EMBL" id="SFE00886.1"/>
    </source>
</evidence>
<organism evidence="2 3">
    <name type="scientific">Thermophagus xiamenensis</name>
    <dbReference type="NCBI Taxonomy" id="385682"/>
    <lineage>
        <taxon>Bacteria</taxon>
        <taxon>Pseudomonadati</taxon>
        <taxon>Bacteroidota</taxon>
        <taxon>Bacteroidia</taxon>
        <taxon>Marinilabiliales</taxon>
        <taxon>Marinilabiliaceae</taxon>
        <taxon>Thermophagus</taxon>
    </lineage>
</organism>
<sequence length="86" mass="9769">MCAIAENIFQNVMPTALIDLVILFFTIMPCLTAFKCSAKLDIKENNPRSARSPKMVSSHNAVSKFFLLMKTVEHKQNGHCQKYLSY</sequence>